<dbReference type="GO" id="GO:0009055">
    <property type="term" value="F:electron transfer activity"/>
    <property type="evidence" value="ECO:0007669"/>
    <property type="project" value="TreeGrafter"/>
</dbReference>
<accession>A0A087UQY8</accession>
<evidence type="ECO:0000313" key="5">
    <source>
        <dbReference type="Proteomes" id="UP000054359"/>
    </source>
</evidence>
<dbReference type="GO" id="GO:0008177">
    <property type="term" value="F:succinate dehydrogenase (quinone) activity"/>
    <property type="evidence" value="ECO:0007669"/>
    <property type="project" value="TreeGrafter"/>
</dbReference>
<evidence type="ECO:0000256" key="2">
    <source>
        <dbReference type="ARBA" id="ARBA00023002"/>
    </source>
</evidence>
<feature type="non-terminal residue" evidence="4">
    <location>
        <position position="213"/>
    </location>
</feature>
<evidence type="ECO:0000259" key="3">
    <source>
        <dbReference type="Pfam" id="PF00890"/>
    </source>
</evidence>
<dbReference type="PANTHER" id="PTHR11632">
    <property type="entry name" value="SUCCINATE DEHYDROGENASE 2 FLAVOPROTEIN SUBUNIT"/>
    <property type="match status" value="1"/>
</dbReference>
<dbReference type="OrthoDB" id="71672at2759"/>
<dbReference type="Pfam" id="PF00890">
    <property type="entry name" value="FAD_binding_2"/>
    <property type="match status" value="1"/>
</dbReference>
<dbReference type="PROSITE" id="PS00504">
    <property type="entry name" value="FRD_SDH_FAD_BINDING"/>
    <property type="match status" value="1"/>
</dbReference>
<dbReference type="GO" id="GO:0005739">
    <property type="term" value="C:mitochondrion"/>
    <property type="evidence" value="ECO:0007669"/>
    <property type="project" value="GOC"/>
</dbReference>
<dbReference type="Proteomes" id="UP000054359">
    <property type="component" value="Unassembled WGS sequence"/>
</dbReference>
<dbReference type="InterPro" id="IPR003953">
    <property type="entry name" value="FAD-dep_OxRdtase_2_FAD-bd"/>
</dbReference>
<reference evidence="4 5" key="1">
    <citation type="submission" date="2013-11" db="EMBL/GenBank/DDBJ databases">
        <title>Genome sequencing of Stegodyphus mimosarum.</title>
        <authorList>
            <person name="Bechsgaard J."/>
        </authorList>
    </citation>
    <scope>NUCLEOTIDE SEQUENCE [LARGE SCALE GENOMIC DNA]</scope>
</reference>
<evidence type="ECO:0000313" key="4">
    <source>
        <dbReference type="EMBL" id="KFM79777.1"/>
    </source>
</evidence>
<keyword evidence="2" id="KW-0560">Oxidoreductase</keyword>
<name>A0A087UQY8_STEMI</name>
<protein>
    <submittedName>
        <fullName evidence="4">Putative succinate dehydrogenase [ubiquinone] flavoprotein subunit, mitochondrial</fullName>
    </submittedName>
</protein>
<dbReference type="GO" id="GO:0006121">
    <property type="term" value="P:mitochondrial electron transport, succinate to ubiquinone"/>
    <property type="evidence" value="ECO:0007669"/>
    <property type="project" value="TreeGrafter"/>
</dbReference>
<dbReference type="InterPro" id="IPR036188">
    <property type="entry name" value="FAD/NAD-bd_sf"/>
</dbReference>
<evidence type="ECO:0000256" key="1">
    <source>
        <dbReference type="ARBA" id="ARBA00022630"/>
    </source>
</evidence>
<keyword evidence="5" id="KW-1185">Reference proteome</keyword>
<proteinExistence type="predicted"/>
<dbReference type="UniPathway" id="UPA00223">
    <property type="reaction ID" value="UER01006"/>
</dbReference>
<dbReference type="AlphaFoldDB" id="A0A087UQY8"/>
<dbReference type="InterPro" id="IPR030664">
    <property type="entry name" value="SdhA/FrdA/AprA"/>
</dbReference>
<dbReference type="EMBL" id="KK121132">
    <property type="protein sequence ID" value="KFM79777.1"/>
    <property type="molecule type" value="Genomic_DNA"/>
</dbReference>
<dbReference type="Gene3D" id="3.50.50.60">
    <property type="entry name" value="FAD/NAD(P)-binding domain"/>
    <property type="match status" value="1"/>
</dbReference>
<dbReference type="PANTHER" id="PTHR11632:SF51">
    <property type="entry name" value="SUCCINATE DEHYDROGENASE [UBIQUINONE] FLAVOPROTEIN SUBUNIT, MITOCHONDRIAL"/>
    <property type="match status" value="1"/>
</dbReference>
<dbReference type="InterPro" id="IPR003952">
    <property type="entry name" value="FRD_SDH_FAD_BS"/>
</dbReference>
<feature type="domain" description="FAD-dependent oxidoreductase 2 FAD-binding" evidence="3">
    <location>
        <begin position="55"/>
        <end position="155"/>
    </location>
</feature>
<keyword evidence="1" id="KW-0285">Flavoprotein</keyword>
<dbReference type="GO" id="GO:0050660">
    <property type="term" value="F:flavin adenine dinucleotide binding"/>
    <property type="evidence" value="ECO:0007669"/>
    <property type="project" value="TreeGrafter"/>
</dbReference>
<dbReference type="SUPFAM" id="SSF51905">
    <property type="entry name" value="FAD/NAD(P)-binding domain"/>
    <property type="match status" value="1"/>
</dbReference>
<organism evidence="4 5">
    <name type="scientific">Stegodyphus mimosarum</name>
    <name type="common">African social velvet spider</name>
    <dbReference type="NCBI Taxonomy" id="407821"/>
    <lineage>
        <taxon>Eukaryota</taxon>
        <taxon>Metazoa</taxon>
        <taxon>Ecdysozoa</taxon>
        <taxon>Arthropoda</taxon>
        <taxon>Chelicerata</taxon>
        <taxon>Arachnida</taxon>
        <taxon>Araneae</taxon>
        <taxon>Araneomorphae</taxon>
        <taxon>Entelegynae</taxon>
        <taxon>Eresoidea</taxon>
        <taxon>Eresidae</taxon>
        <taxon>Stegodyphus</taxon>
    </lineage>
</organism>
<sequence>MKTLVRNLCGCRFLNFIRSNESIRQFHFSIKGRQTAGVAKGQISHDYPVVDHTYDAIVVGAGGAGLRAAFGLVQEGFKTACITKLFPTRSHTVAAQGGINAALGNKEPDDWKWHMYDTVKGSDWLGDQDAIHYMTREAPQAVIELENYGMPLAEHQMVKYINEHLVGSHVIMVKEDKHIVAVVLLIEQAIHFYILFMGSHCDMTATFLLSILL</sequence>
<keyword evidence="4" id="KW-0830">Ubiquinone</keyword>
<dbReference type="GO" id="GO:0006099">
    <property type="term" value="P:tricarboxylic acid cycle"/>
    <property type="evidence" value="ECO:0007669"/>
    <property type="project" value="UniProtKB-UniPathway"/>
</dbReference>
<gene>
    <name evidence="4" type="ORF">X975_03251</name>
</gene>
<dbReference type="STRING" id="407821.A0A087UQY8"/>